<dbReference type="GeneID" id="75912473"/>
<dbReference type="RefSeq" id="XP_051446884.1">
    <property type="nucleotide sequence ID" value="XM_051587126.1"/>
</dbReference>
<dbReference type="InterPro" id="IPR050358">
    <property type="entry name" value="RSE1/DDB1/CFT1"/>
</dbReference>
<evidence type="ECO:0000313" key="7">
    <source>
        <dbReference type="EMBL" id="KAI8581880.1"/>
    </source>
</evidence>
<dbReference type="InterPro" id="IPR036322">
    <property type="entry name" value="WD40_repeat_dom_sf"/>
</dbReference>
<sequence>MSAYTICKELLPPQTVEHVEKAQFTSPYSNNLLVARGTLLEIYDFVERIVEPVSVELSQEIDEAVDQEPTIKDRFDQDMEQELVYPKIQPIASDTLKTSRVGRLDLVAQYKLSGTVTSMGVVRTSSERGKEGCHSLLLAFSDAKMSLLEWSPATHSVTTVSIHYYERDEFKNEFLSNSYPPEVHIDPQQRCAVLNFYSDKMAILPFRQSESIGDAVSVSKDRSKRLEDDQSRWPYAPSYVIDVSEIDSRIRNVIDMVFLHDYYEPTLAILYQSNPTWTGKLNDTKDTVSLAVVSLDISSRVYPIIYSLDNLPYDCTRLFAVPKPAAGLMVLSANSLIYVAQGSPGIGIAVNGYAKLVTNFPGMIFDAKTIGMELELEGAQFVLLGGTRICLFLRDGQWITVELQLDGSKVVGFNIERVEEPTDKADKNSHIACIPSCATPVKNGYFFLGSRAADSLLVKWEWPNVQAQNKLRRTRPKLPSRSSTGDLAADLYGSSLEDSVNGEVTVNGVVESGFKFKVCDRLLNCGPVADLTFGALIQAPDEQTEGTNAGKLDNDDNIEIVACSGYGKNGNVSVLRRNIHTAVNFSFNQEDCQALFAIKCRKEQYFEGLELEGNQVTRHSRSGMGDIQGGELSSYDKFLVISKSKSTMVFGAGEDLQELGHSGFYVKGPTLAAGSVLNETRIVQVHTSGILLLSADAKKKQVIGMEQGKRITSACINSPYVILLLNNKSILAYEADVKSKDLKSIALPKDVQDLSIEACSAFLDQSRTFASVKDLDTIKASRKGSRRKRKNSVQLDNFNKKANRSPSPGGDDMDAIDMDLYGNNADDIEEDKTMAEVNSRPIATVEEDKDDDSMGEDDDLYISAPPQVVAQSDELIDESNVSNLGGLGVDTKSTMWCQVYCTDGCLKIYSLPTFKEVFSFPRFDQLPSILADSTSVAPNPLAQPLELPKLSDNSSNKIKSVILTSIGKEVKFPYLVAQTITNDIVVYNAYQYSAGNDVNSHNNADGKPVNLVEDDSRLGIRFSRVEQDIVFSHAAQQKGQEDGINGTSLDINKTQENSSESRLVLFENISGYSGVFVTGKKPLWILCSSKSPIRVHPMATKTAIEAFTPFHNINFHHSFMTADDQNQVQMRQLPTDGITYDTAWPMKKVLINHTVHKVQYHAQMEVYAMLISSPQPIQLKNEDGTPLEDPPKRDQGEYLPTIEEFSMILVSPITWEIVDTYALDEAEQGFCLDCMNLESQQTANGRKDFMVVGTGYLKGEDTAMRGRILIFDVIEVVPEIDNPQTNHKFKLVHTEEVKGAVSALCACSGHLVSTTGPKVFIYSFEDNESLVGVAFIDVQTYVTSMVAIKNFILLGDAQKSIWFLGYQVEPAKLVMLGKDYHDLGVNCVGFLAEEKSLQLLVGDTEENIAVYQYAPYNLQSYSGLKLMRRGDFHMGSQIRCTTRIPARQKTVDGIEYGKRHFNLCGSLNGSISMVTPISEKTYKRLLLLYGQLVNGLQHVAGLNPRAFRIMRSSKEKLASNRSRVILDGDLIFQFINLPLNRQQEMTKQIGTTVERIMEDLIDTAIGVNYL</sequence>
<reference evidence="7" key="1">
    <citation type="submission" date="2021-06" db="EMBL/GenBank/DDBJ databases">
        <authorList>
            <consortium name="DOE Joint Genome Institute"/>
            <person name="Mondo S.J."/>
            <person name="Amses K.R."/>
            <person name="Simmons D.R."/>
            <person name="Longcore J.E."/>
            <person name="Seto K."/>
            <person name="Alves G.H."/>
            <person name="Bonds A.E."/>
            <person name="Quandt C.A."/>
            <person name="Davis W.J."/>
            <person name="Chang Y."/>
            <person name="Letcher P.M."/>
            <person name="Powell M.J."/>
            <person name="Kuo A."/>
            <person name="Labutti K."/>
            <person name="Pangilinan J."/>
            <person name="Andreopoulos W."/>
            <person name="Tritt A."/>
            <person name="Riley R."/>
            <person name="Hundley H."/>
            <person name="Johnson J."/>
            <person name="Lipzen A."/>
            <person name="Barry K."/>
            <person name="Berbee M.L."/>
            <person name="Buchler N.E."/>
            <person name="Grigoriev I.V."/>
            <person name="Spatafora J.W."/>
            <person name="Stajich J.E."/>
            <person name="James T.Y."/>
        </authorList>
    </citation>
    <scope>NUCLEOTIDE SEQUENCE</scope>
    <source>
        <strain evidence="7">AG</strain>
    </source>
</reference>
<keyword evidence="2" id="KW-0539">Nucleus</keyword>
<feature type="region of interest" description="Disordered" evidence="3">
    <location>
        <begin position="831"/>
        <end position="856"/>
    </location>
</feature>
<evidence type="ECO:0000256" key="1">
    <source>
        <dbReference type="ARBA" id="ARBA00004123"/>
    </source>
</evidence>
<evidence type="ECO:0000256" key="3">
    <source>
        <dbReference type="SAM" id="MobiDB-lite"/>
    </source>
</evidence>
<dbReference type="InterPro" id="IPR015943">
    <property type="entry name" value="WD40/YVTN_repeat-like_dom_sf"/>
</dbReference>
<dbReference type="Gene3D" id="2.130.10.10">
    <property type="entry name" value="YVTN repeat-like/Quinoprotein amine dehydrogenase"/>
    <property type="match status" value="3"/>
</dbReference>
<dbReference type="SUPFAM" id="SSF50978">
    <property type="entry name" value="WD40 repeat-like"/>
    <property type="match status" value="1"/>
</dbReference>
<dbReference type="Pfam" id="PF10433">
    <property type="entry name" value="Beta-prop_RSE1_1st"/>
    <property type="match status" value="1"/>
</dbReference>
<dbReference type="Pfam" id="PF23726">
    <property type="entry name" value="Beta-prop_RSE1_2nd"/>
    <property type="match status" value="1"/>
</dbReference>
<dbReference type="Pfam" id="PF03178">
    <property type="entry name" value="CPSF_A"/>
    <property type="match status" value="1"/>
</dbReference>
<evidence type="ECO:0008006" key="9">
    <source>
        <dbReference type="Google" id="ProtNLM"/>
    </source>
</evidence>
<keyword evidence="8" id="KW-1185">Reference proteome</keyword>
<name>A0AAD5HEZ1_UMBRA</name>
<dbReference type="InterPro" id="IPR018846">
    <property type="entry name" value="Beta-prop_RSE1/DDB1/CPSF1_1st"/>
</dbReference>
<feature type="domain" description="RSE1/DDB1/CPSF1 C-terminal" evidence="4">
    <location>
        <begin position="1205"/>
        <end position="1535"/>
    </location>
</feature>
<accession>A0AAD5HEZ1</accession>
<comment type="subcellular location">
    <subcellularLocation>
        <location evidence="1">Nucleus</location>
    </subcellularLocation>
</comment>
<evidence type="ECO:0000313" key="8">
    <source>
        <dbReference type="Proteomes" id="UP001206595"/>
    </source>
</evidence>
<organism evidence="7 8">
    <name type="scientific">Umbelopsis ramanniana AG</name>
    <dbReference type="NCBI Taxonomy" id="1314678"/>
    <lineage>
        <taxon>Eukaryota</taxon>
        <taxon>Fungi</taxon>
        <taxon>Fungi incertae sedis</taxon>
        <taxon>Mucoromycota</taxon>
        <taxon>Mucoromycotina</taxon>
        <taxon>Umbelopsidomycetes</taxon>
        <taxon>Umbelopsidales</taxon>
        <taxon>Umbelopsidaceae</taxon>
        <taxon>Umbelopsis</taxon>
    </lineage>
</organism>
<comment type="caution">
    <text evidence="7">The sequence shown here is derived from an EMBL/GenBank/DDBJ whole genome shotgun (WGS) entry which is preliminary data.</text>
</comment>
<dbReference type="EMBL" id="MU620903">
    <property type="protein sequence ID" value="KAI8581880.1"/>
    <property type="molecule type" value="Genomic_DNA"/>
</dbReference>
<feature type="region of interest" description="Disordered" evidence="3">
    <location>
        <begin position="780"/>
        <end position="819"/>
    </location>
</feature>
<dbReference type="GO" id="GO:0003676">
    <property type="term" value="F:nucleic acid binding"/>
    <property type="evidence" value="ECO:0007669"/>
    <property type="project" value="InterPro"/>
</dbReference>
<dbReference type="Proteomes" id="UP001206595">
    <property type="component" value="Unassembled WGS sequence"/>
</dbReference>
<dbReference type="InterPro" id="IPR058543">
    <property type="entry name" value="Beta-prop_RSE1/DDB1/CPSF1_2nd"/>
</dbReference>
<feature type="domain" description="RSE1/DDB1/CPSF1 first beta-propeller" evidence="5">
    <location>
        <begin position="71"/>
        <end position="460"/>
    </location>
</feature>
<proteinExistence type="predicted"/>
<feature type="compositionally biased region" description="Acidic residues" evidence="3">
    <location>
        <begin position="845"/>
        <end position="856"/>
    </location>
</feature>
<dbReference type="GO" id="GO:0005634">
    <property type="term" value="C:nucleus"/>
    <property type="evidence" value="ECO:0007669"/>
    <property type="project" value="UniProtKB-SubCell"/>
</dbReference>
<reference evidence="7" key="2">
    <citation type="journal article" date="2022" name="Proc. Natl. Acad. Sci. U.S.A.">
        <title>Diploid-dominant life cycles characterize the early evolution of Fungi.</title>
        <authorList>
            <person name="Amses K.R."/>
            <person name="Simmons D.R."/>
            <person name="Longcore J.E."/>
            <person name="Mondo S.J."/>
            <person name="Seto K."/>
            <person name="Jeronimo G.H."/>
            <person name="Bonds A.E."/>
            <person name="Quandt C.A."/>
            <person name="Davis W.J."/>
            <person name="Chang Y."/>
            <person name="Federici B.A."/>
            <person name="Kuo A."/>
            <person name="LaButti K."/>
            <person name="Pangilinan J."/>
            <person name="Andreopoulos W."/>
            <person name="Tritt A."/>
            <person name="Riley R."/>
            <person name="Hundley H."/>
            <person name="Johnson J."/>
            <person name="Lipzen A."/>
            <person name="Barry K."/>
            <person name="Lang B.F."/>
            <person name="Cuomo C.A."/>
            <person name="Buchler N.E."/>
            <person name="Grigoriev I.V."/>
            <person name="Spatafora J.W."/>
            <person name="Stajich J.E."/>
            <person name="James T.Y."/>
        </authorList>
    </citation>
    <scope>NUCLEOTIDE SEQUENCE</scope>
    <source>
        <strain evidence="7">AG</strain>
    </source>
</reference>
<evidence type="ECO:0000259" key="4">
    <source>
        <dbReference type="Pfam" id="PF03178"/>
    </source>
</evidence>
<evidence type="ECO:0000256" key="2">
    <source>
        <dbReference type="ARBA" id="ARBA00023242"/>
    </source>
</evidence>
<protein>
    <recommendedName>
        <fullName evidence="9">Cleavage and polyadenylation specificity factor subunit 1</fullName>
    </recommendedName>
</protein>
<gene>
    <name evidence="7" type="ORF">K450DRAFT_229678</name>
</gene>
<evidence type="ECO:0000259" key="6">
    <source>
        <dbReference type="Pfam" id="PF23726"/>
    </source>
</evidence>
<dbReference type="InterPro" id="IPR004871">
    <property type="entry name" value="RSE1/DDB1/CPSF1_C"/>
</dbReference>
<feature type="compositionally biased region" description="Basic residues" evidence="3">
    <location>
        <begin position="780"/>
        <end position="791"/>
    </location>
</feature>
<feature type="domain" description="RSE1/DDB1/CPSF1 second beta-propeller" evidence="6">
    <location>
        <begin position="592"/>
        <end position="1130"/>
    </location>
</feature>
<evidence type="ECO:0000259" key="5">
    <source>
        <dbReference type="Pfam" id="PF10433"/>
    </source>
</evidence>
<dbReference type="PANTHER" id="PTHR10644">
    <property type="entry name" value="DNA REPAIR/RNA PROCESSING CPSF FAMILY"/>
    <property type="match status" value="1"/>
</dbReference>